<organism evidence="1 2">
    <name type="scientific">Halocaridina rubra</name>
    <name type="common">Hawaiian red shrimp</name>
    <dbReference type="NCBI Taxonomy" id="373956"/>
    <lineage>
        <taxon>Eukaryota</taxon>
        <taxon>Metazoa</taxon>
        <taxon>Ecdysozoa</taxon>
        <taxon>Arthropoda</taxon>
        <taxon>Crustacea</taxon>
        <taxon>Multicrustacea</taxon>
        <taxon>Malacostraca</taxon>
        <taxon>Eumalacostraca</taxon>
        <taxon>Eucarida</taxon>
        <taxon>Decapoda</taxon>
        <taxon>Pleocyemata</taxon>
        <taxon>Caridea</taxon>
        <taxon>Atyoidea</taxon>
        <taxon>Atyidae</taxon>
        <taxon>Halocaridina</taxon>
    </lineage>
</organism>
<accession>A0AAN9ADL5</accession>
<protein>
    <submittedName>
        <fullName evidence="1">Uncharacterized protein</fullName>
    </submittedName>
</protein>
<name>A0AAN9ADL5_HALRR</name>
<proteinExistence type="predicted"/>
<dbReference type="AlphaFoldDB" id="A0AAN9ADL5"/>
<dbReference type="EMBL" id="JAXCGZ010002146">
    <property type="protein sequence ID" value="KAK7084324.1"/>
    <property type="molecule type" value="Genomic_DNA"/>
</dbReference>
<dbReference type="InterPro" id="IPR011029">
    <property type="entry name" value="DEATH-like_dom_sf"/>
</dbReference>
<evidence type="ECO:0000313" key="1">
    <source>
        <dbReference type="EMBL" id="KAK7084324.1"/>
    </source>
</evidence>
<keyword evidence="2" id="KW-1185">Reference proteome</keyword>
<feature type="non-terminal residue" evidence="1">
    <location>
        <position position="1"/>
    </location>
</feature>
<sequence length="105" mass="11492">AGNLSAGIRRRLASHLSGDTWKHLAQLLDLDYMVPCLAQETSPASLLLQPDNMKVSLNNTCPGQFHYVPQRNILATLCQSVTMDKLRDCLQALGLKDCVAVLDDA</sequence>
<dbReference type="Gene3D" id="1.10.533.10">
    <property type="entry name" value="Death Domain, Fas"/>
    <property type="match status" value="1"/>
</dbReference>
<dbReference type="Proteomes" id="UP001381693">
    <property type="component" value="Unassembled WGS sequence"/>
</dbReference>
<comment type="caution">
    <text evidence="1">The sequence shown here is derived from an EMBL/GenBank/DDBJ whole genome shotgun (WGS) entry which is preliminary data.</text>
</comment>
<evidence type="ECO:0000313" key="2">
    <source>
        <dbReference type="Proteomes" id="UP001381693"/>
    </source>
</evidence>
<dbReference type="SUPFAM" id="SSF47986">
    <property type="entry name" value="DEATH domain"/>
    <property type="match status" value="1"/>
</dbReference>
<reference evidence="1 2" key="1">
    <citation type="submission" date="2023-11" db="EMBL/GenBank/DDBJ databases">
        <title>Halocaridina rubra genome assembly.</title>
        <authorList>
            <person name="Smith C."/>
        </authorList>
    </citation>
    <scope>NUCLEOTIDE SEQUENCE [LARGE SCALE GENOMIC DNA]</scope>
    <source>
        <strain evidence="1">EP-1</strain>
        <tissue evidence="1">Whole</tissue>
    </source>
</reference>
<gene>
    <name evidence="1" type="ORF">SK128_004783</name>
</gene>